<dbReference type="GO" id="GO:0009055">
    <property type="term" value="F:electron transfer activity"/>
    <property type="evidence" value="ECO:0007669"/>
    <property type="project" value="InterPro"/>
</dbReference>
<dbReference type="Proteomes" id="UP000729402">
    <property type="component" value="Unassembled WGS sequence"/>
</dbReference>
<evidence type="ECO:0000313" key="7">
    <source>
        <dbReference type="EMBL" id="KAG8046450.1"/>
    </source>
</evidence>
<dbReference type="FunFam" id="2.60.40.420:FF:000003">
    <property type="entry name" value="Blue copper"/>
    <property type="match status" value="1"/>
</dbReference>
<reference evidence="7" key="1">
    <citation type="journal article" date="2021" name="bioRxiv">
        <title>Whole Genome Assembly and Annotation of Northern Wild Rice, Zizania palustris L., Supports a Whole Genome Duplication in the Zizania Genus.</title>
        <authorList>
            <person name="Haas M."/>
            <person name="Kono T."/>
            <person name="Macchietto M."/>
            <person name="Millas R."/>
            <person name="McGilp L."/>
            <person name="Shao M."/>
            <person name="Duquette J."/>
            <person name="Hirsch C.N."/>
            <person name="Kimball J."/>
        </authorList>
    </citation>
    <scope>NUCLEOTIDE SEQUENCE</scope>
    <source>
        <tissue evidence="7">Fresh leaf tissue</tissue>
    </source>
</reference>
<feature type="domain" description="Phytocyanin" evidence="6">
    <location>
        <begin position="26"/>
        <end position="126"/>
    </location>
</feature>
<protein>
    <recommendedName>
        <fullName evidence="6">Phytocyanin domain-containing protein</fullName>
    </recommendedName>
</protein>
<keyword evidence="2" id="KW-0186">Copper</keyword>
<keyword evidence="3" id="KW-0325">Glycoprotein</keyword>
<dbReference type="PROSITE" id="PS51485">
    <property type="entry name" value="PHYTOCYANIN"/>
    <property type="match status" value="1"/>
</dbReference>
<evidence type="ECO:0000256" key="1">
    <source>
        <dbReference type="ARBA" id="ARBA00022723"/>
    </source>
</evidence>
<gene>
    <name evidence="7" type="ORF">GUJ93_ZPchr0008g13759</name>
</gene>
<feature type="compositionally biased region" description="Pro residues" evidence="4">
    <location>
        <begin position="135"/>
        <end position="154"/>
    </location>
</feature>
<evidence type="ECO:0000256" key="2">
    <source>
        <dbReference type="ARBA" id="ARBA00023008"/>
    </source>
</evidence>
<dbReference type="EMBL" id="JAAALK010000290">
    <property type="protein sequence ID" value="KAG8046450.1"/>
    <property type="molecule type" value="Genomic_DNA"/>
</dbReference>
<feature type="chain" id="PRO_5035245245" description="Phytocyanin domain-containing protein" evidence="5">
    <location>
        <begin position="26"/>
        <end position="197"/>
    </location>
</feature>
<name>A0A8J5RK50_ZIZPA</name>
<dbReference type="GO" id="GO:0046872">
    <property type="term" value="F:metal ion binding"/>
    <property type="evidence" value="ECO:0007669"/>
    <property type="project" value="UniProtKB-KW"/>
</dbReference>
<keyword evidence="5" id="KW-0732">Signal</keyword>
<reference evidence="7" key="2">
    <citation type="submission" date="2021-02" db="EMBL/GenBank/DDBJ databases">
        <authorList>
            <person name="Kimball J.A."/>
            <person name="Haas M.W."/>
            <person name="Macchietto M."/>
            <person name="Kono T."/>
            <person name="Duquette J."/>
            <person name="Shao M."/>
        </authorList>
    </citation>
    <scope>NUCLEOTIDE SEQUENCE</scope>
    <source>
        <tissue evidence="7">Fresh leaf tissue</tissue>
    </source>
</reference>
<evidence type="ECO:0000313" key="8">
    <source>
        <dbReference type="Proteomes" id="UP000729402"/>
    </source>
</evidence>
<accession>A0A8J5RK50</accession>
<comment type="caution">
    <text evidence="7">The sequence shown here is derived from an EMBL/GenBank/DDBJ whole genome shotgun (WGS) entry which is preliminary data.</text>
</comment>
<dbReference type="PROSITE" id="PS00196">
    <property type="entry name" value="COPPER_BLUE"/>
    <property type="match status" value="1"/>
</dbReference>
<feature type="signal peptide" evidence="5">
    <location>
        <begin position="1"/>
        <end position="25"/>
    </location>
</feature>
<dbReference type="InterPro" id="IPR003245">
    <property type="entry name" value="Phytocyanin_dom"/>
</dbReference>
<dbReference type="InterPro" id="IPR039391">
    <property type="entry name" value="Phytocyanin-like"/>
</dbReference>
<dbReference type="PANTHER" id="PTHR33021">
    <property type="entry name" value="BLUE COPPER PROTEIN"/>
    <property type="match status" value="1"/>
</dbReference>
<sequence>MAIMAAAKALVVVVMAATVVGTALGATHTVGAPNGSWDLQTNYAQWVSNIRFSVGDQLVFKYSPSMHDVVELSKADYDACSSAAPIATFNSGDDTIPLTAAGTRYFICGIGNHCNNGMKVTVKVEASAATGSNPAAPPPMAPPRAGSPPPPAVASPPAATGGDRPAPPSSSAAKSAGVESLVGLGVAAVAAGLVMFY</sequence>
<dbReference type="GO" id="GO:0005886">
    <property type="term" value="C:plasma membrane"/>
    <property type="evidence" value="ECO:0007669"/>
    <property type="project" value="TreeGrafter"/>
</dbReference>
<evidence type="ECO:0000256" key="3">
    <source>
        <dbReference type="ARBA" id="ARBA00023180"/>
    </source>
</evidence>
<feature type="region of interest" description="Disordered" evidence="4">
    <location>
        <begin position="129"/>
        <end position="174"/>
    </location>
</feature>
<dbReference type="Pfam" id="PF02298">
    <property type="entry name" value="Cu_bind_like"/>
    <property type="match status" value="1"/>
</dbReference>
<proteinExistence type="predicted"/>
<dbReference type="InterPro" id="IPR028871">
    <property type="entry name" value="BlueCu_1_BS"/>
</dbReference>
<keyword evidence="1" id="KW-0479">Metal-binding</keyword>
<organism evidence="7 8">
    <name type="scientific">Zizania palustris</name>
    <name type="common">Northern wild rice</name>
    <dbReference type="NCBI Taxonomy" id="103762"/>
    <lineage>
        <taxon>Eukaryota</taxon>
        <taxon>Viridiplantae</taxon>
        <taxon>Streptophyta</taxon>
        <taxon>Embryophyta</taxon>
        <taxon>Tracheophyta</taxon>
        <taxon>Spermatophyta</taxon>
        <taxon>Magnoliopsida</taxon>
        <taxon>Liliopsida</taxon>
        <taxon>Poales</taxon>
        <taxon>Poaceae</taxon>
        <taxon>BOP clade</taxon>
        <taxon>Oryzoideae</taxon>
        <taxon>Oryzeae</taxon>
        <taxon>Zizaniinae</taxon>
        <taxon>Zizania</taxon>
    </lineage>
</organism>
<dbReference type="OrthoDB" id="2012800at2759"/>
<evidence type="ECO:0000259" key="6">
    <source>
        <dbReference type="PROSITE" id="PS51485"/>
    </source>
</evidence>
<dbReference type="CDD" id="cd04216">
    <property type="entry name" value="Phytocyanin"/>
    <property type="match status" value="1"/>
</dbReference>
<evidence type="ECO:0000256" key="4">
    <source>
        <dbReference type="SAM" id="MobiDB-lite"/>
    </source>
</evidence>
<dbReference type="AlphaFoldDB" id="A0A8J5RK50"/>
<evidence type="ECO:0000256" key="5">
    <source>
        <dbReference type="SAM" id="SignalP"/>
    </source>
</evidence>
<keyword evidence="8" id="KW-1185">Reference proteome</keyword>
<dbReference type="PANTHER" id="PTHR33021:SF466">
    <property type="entry name" value="OS08G0138100 PROTEIN"/>
    <property type="match status" value="1"/>
</dbReference>